<feature type="transmembrane region" description="Helical" evidence="8">
    <location>
        <begin position="418"/>
        <end position="440"/>
    </location>
</feature>
<gene>
    <name evidence="11" type="ORF">DC3_19630</name>
</gene>
<feature type="transmembrane region" description="Helical" evidence="8">
    <location>
        <begin position="211"/>
        <end position="239"/>
    </location>
</feature>
<keyword evidence="3" id="KW-1003">Cell membrane</keyword>
<evidence type="ECO:0000313" key="11">
    <source>
        <dbReference type="EMBL" id="GEM46328.1"/>
    </source>
</evidence>
<dbReference type="NCBIfam" id="TIGR00786">
    <property type="entry name" value="dctM"/>
    <property type="match status" value="1"/>
</dbReference>
<feature type="transmembrane region" description="Helical" evidence="8">
    <location>
        <begin position="604"/>
        <end position="625"/>
    </location>
</feature>
<dbReference type="AlphaFoldDB" id="A0A511N1I2"/>
<evidence type="ECO:0000256" key="6">
    <source>
        <dbReference type="ARBA" id="ARBA00022989"/>
    </source>
</evidence>
<evidence type="ECO:0000256" key="3">
    <source>
        <dbReference type="ARBA" id="ARBA00022475"/>
    </source>
</evidence>
<feature type="transmembrane region" description="Helical" evidence="8">
    <location>
        <begin position="21"/>
        <end position="45"/>
    </location>
</feature>
<feature type="transmembrane region" description="Helical" evidence="8">
    <location>
        <begin position="65"/>
        <end position="89"/>
    </location>
</feature>
<evidence type="ECO:0000256" key="7">
    <source>
        <dbReference type="ARBA" id="ARBA00023136"/>
    </source>
</evidence>
<reference evidence="11 12" key="1">
    <citation type="submission" date="2019-07" db="EMBL/GenBank/DDBJ databases">
        <title>Whole genome shotgun sequence of Deinococcus cellulosilyticus NBRC 106333.</title>
        <authorList>
            <person name="Hosoyama A."/>
            <person name="Uohara A."/>
            <person name="Ohji S."/>
            <person name="Ichikawa N."/>
        </authorList>
    </citation>
    <scope>NUCLEOTIDE SEQUENCE [LARGE SCALE GENOMIC DNA]</scope>
    <source>
        <strain evidence="11 12">NBRC 106333</strain>
    </source>
</reference>
<dbReference type="OrthoDB" id="370245at2"/>
<feature type="transmembrane region" description="Helical" evidence="8">
    <location>
        <begin position="541"/>
        <end position="559"/>
    </location>
</feature>
<dbReference type="InterPro" id="IPR010656">
    <property type="entry name" value="DctM"/>
</dbReference>
<dbReference type="GO" id="GO:0022857">
    <property type="term" value="F:transmembrane transporter activity"/>
    <property type="evidence" value="ECO:0007669"/>
    <property type="project" value="TreeGrafter"/>
</dbReference>
<dbReference type="Proteomes" id="UP000321306">
    <property type="component" value="Unassembled WGS sequence"/>
</dbReference>
<feature type="transmembrane region" description="Helical" evidence="8">
    <location>
        <begin position="378"/>
        <end position="398"/>
    </location>
</feature>
<feature type="transmembrane region" description="Helical" evidence="8">
    <location>
        <begin position="446"/>
        <end position="462"/>
    </location>
</feature>
<evidence type="ECO:0000313" key="12">
    <source>
        <dbReference type="Proteomes" id="UP000321306"/>
    </source>
</evidence>
<dbReference type="InterPro" id="IPR004681">
    <property type="entry name" value="TRAP_DctM"/>
</dbReference>
<feature type="transmembrane region" description="Helical" evidence="8">
    <location>
        <begin position="340"/>
        <end position="358"/>
    </location>
</feature>
<evidence type="ECO:0000256" key="5">
    <source>
        <dbReference type="ARBA" id="ARBA00022692"/>
    </source>
</evidence>
<evidence type="ECO:0000259" key="9">
    <source>
        <dbReference type="Pfam" id="PF04290"/>
    </source>
</evidence>
<feature type="transmembrane region" description="Helical" evidence="8">
    <location>
        <begin position="101"/>
        <end position="120"/>
    </location>
</feature>
<feature type="domain" description="TRAP C4-dicarboxylate transport system permease DctM subunit" evidence="10">
    <location>
        <begin position="214"/>
        <end position="624"/>
    </location>
</feature>
<dbReference type="PANTHER" id="PTHR33362">
    <property type="entry name" value="SIALIC ACID TRAP TRANSPORTER PERMEASE PROTEIN SIAT-RELATED"/>
    <property type="match status" value="1"/>
</dbReference>
<feature type="transmembrane region" description="Helical" evidence="8">
    <location>
        <begin position="565"/>
        <end position="592"/>
    </location>
</feature>
<evidence type="ECO:0000259" key="10">
    <source>
        <dbReference type="Pfam" id="PF06808"/>
    </source>
</evidence>
<feature type="domain" description="Tripartite ATP-independent periplasmic transporters DctQ component" evidence="9">
    <location>
        <begin position="36"/>
        <end position="166"/>
    </location>
</feature>
<feature type="transmembrane region" description="Helical" evidence="8">
    <location>
        <begin position="307"/>
        <end position="328"/>
    </location>
</feature>
<keyword evidence="6 8" id="KW-1133">Transmembrane helix</keyword>
<keyword evidence="5 8" id="KW-0812">Transmembrane</keyword>
<dbReference type="RefSeq" id="WP_146884145.1">
    <property type="nucleotide sequence ID" value="NZ_BJXB01000007.1"/>
</dbReference>
<dbReference type="Pfam" id="PF06808">
    <property type="entry name" value="DctM"/>
    <property type="match status" value="1"/>
</dbReference>
<feature type="transmembrane region" description="Helical" evidence="8">
    <location>
        <begin position="184"/>
        <end position="205"/>
    </location>
</feature>
<keyword evidence="4" id="KW-0997">Cell inner membrane</keyword>
<accession>A0A511N1I2</accession>
<evidence type="ECO:0000256" key="1">
    <source>
        <dbReference type="ARBA" id="ARBA00004429"/>
    </source>
</evidence>
<sequence>MKDLSPTRSATLPFRQLEEGFAWLLRSITGILLVTIVLVITWQVLARYLPGVTSPNWTEEMSLMLLVWLGMLAVGLTIRAGETLAVQIVVSRLPHALQHGVYRFVWVVSVLFGLYLIRYGSELVSGTMNQTFSTLPVAVGWMYLALPVGGGVIVLYALRNLLSRWEAPESLEQEPPRRSAGQKYIVGILLVLLAGFLLWLGPASLFSPVGLLVLVFVVLLFLGTPISVAIGMACIVAVMRLGLPELIVAQRIASGITVTPLLAIPFFILVGQLMSEGGIAQRLVDFARILVGPWKGGLAMVNVMDSMLMGGVSGSAVADVSATAGVVIPMMKKKGYDADFATALTVASSVQGVIIPPSHNMVLYSLAAGGVSIGTLFLAGYLPGILVGVSLMIASFIIAVRRNYPTEPRPPFKESMKVVLGAIPSLLVGLVVVGGIVFGWFTATESAAIGVLMALIVSMLFYRELTWQKLWQGITASVLTVSMVMLIIGTASALGWLMAYLQIPAQLSDLILSVSDNKFVLLLLINVLLLLLGTIMDMGPLIIILTPVLLPIVTANPINMDPVHFGILLMLNLGLGLTTPPVGTALFVGCGIARISIEKVSRALWYFWPAMFVVLMLVTYVPWIVHVVPDLLGQH</sequence>
<organism evidence="11 12">
    <name type="scientific">Deinococcus cellulosilyticus (strain DSM 18568 / NBRC 106333 / KACC 11606 / 5516J-15)</name>
    <dbReference type="NCBI Taxonomy" id="1223518"/>
    <lineage>
        <taxon>Bacteria</taxon>
        <taxon>Thermotogati</taxon>
        <taxon>Deinococcota</taxon>
        <taxon>Deinococci</taxon>
        <taxon>Deinococcales</taxon>
        <taxon>Deinococcaceae</taxon>
        <taxon>Deinococcus</taxon>
    </lineage>
</organism>
<feature type="transmembrane region" description="Helical" evidence="8">
    <location>
        <begin position="474"/>
        <end position="499"/>
    </location>
</feature>
<feature type="transmembrane region" description="Helical" evidence="8">
    <location>
        <begin position="140"/>
        <end position="158"/>
    </location>
</feature>
<comment type="subcellular location">
    <subcellularLocation>
        <location evidence="1">Cell inner membrane</location>
        <topology evidence="1">Multi-pass membrane protein</topology>
    </subcellularLocation>
</comment>
<protein>
    <submittedName>
        <fullName evidence="11">Uncharacterized protein</fullName>
    </submittedName>
</protein>
<feature type="transmembrane region" description="Helical" evidence="8">
    <location>
        <begin position="251"/>
        <end position="274"/>
    </location>
</feature>
<proteinExistence type="predicted"/>
<name>A0A511N1I2_DEIC1</name>
<feature type="transmembrane region" description="Helical" evidence="8">
    <location>
        <begin position="519"/>
        <end position="536"/>
    </location>
</feature>
<keyword evidence="12" id="KW-1185">Reference proteome</keyword>
<dbReference type="Pfam" id="PF04290">
    <property type="entry name" value="DctQ"/>
    <property type="match status" value="1"/>
</dbReference>
<dbReference type="EMBL" id="BJXB01000007">
    <property type="protein sequence ID" value="GEM46328.1"/>
    <property type="molecule type" value="Genomic_DNA"/>
</dbReference>
<keyword evidence="2" id="KW-0813">Transport</keyword>
<comment type="caution">
    <text evidence="11">The sequence shown here is derived from an EMBL/GenBank/DDBJ whole genome shotgun (WGS) entry which is preliminary data.</text>
</comment>
<dbReference type="GO" id="GO:0005886">
    <property type="term" value="C:plasma membrane"/>
    <property type="evidence" value="ECO:0007669"/>
    <property type="project" value="UniProtKB-SubCell"/>
</dbReference>
<keyword evidence="7 8" id="KW-0472">Membrane</keyword>
<evidence type="ECO:0000256" key="2">
    <source>
        <dbReference type="ARBA" id="ARBA00022448"/>
    </source>
</evidence>
<evidence type="ECO:0000256" key="8">
    <source>
        <dbReference type="SAM" id="Phobius"/>
    </source>
</evidence>
<evidence type="ECO:0000256" key="4">
    <source>
        <dbReference type="ARBA" id="ARBA00022519"/>
    </source>
</evidence>
<dbReference type="InterPro" id="IPR055348">
    <property type="entry name" value="DctQ"/>
</dbReference>
<dbReference type="PANTHER" id="PTHR33362:SF2">
    <property type="entry name" value="TRAP TRANSPORTER LARGE PERMEASE PROTEIN"/>
    <property type="match status" value="1"/>
</dbReference>